<feature type="region of interest" description="Disordered" evidence="1">
    <location>
        <begin position="1"/>
        <end position="31"/>
    </location>
</feature>
<evidence type="ECO:0000256" key="1">
    <source>
        <dbReference type="SAM" id="MobiDB-lite"/>
    </source>
</evidence>
<protein>
    <submittedName>
        <fullName evidence="2">Uncharacterized protein</fullName>
    </submittedName>
</protein>
<organism evidence="2 3">
    <name type="scientific">Cryptococcus gattii EJB2</name>
    <dbReference type="NCBI Taxonomy" id="1296103"/>
    <lineage>
        <taxon>Eukaryota</taxon>
        <taxon>Fungi</taxon>
        <taxon>Dikarya</taxon>
        <taxon>Basidiomycota</taxon>
        <taxon>Agaricomycotina</taxon>
        <taxon>Tremellomycetes</taxon>
        <taxon>Tremellales</taxon>
        <taxon>Cryptococcaceae</taxon>
        <taxon>Cryptococcus</taxon>
        <taxon>Cryptococcus gattii species complex</taxon>
    </lineage>
</organism>
<gene>
    <name evidence="2" type="ORF">I306_04273</name>
</gene>
<feature type="compositionally biased region" description="Basic and acidic residues" evidence="1">
    <location>
        <begin position="15"/>
        <end position="31"/>
    </location>
</feature>
<name>A0ABR5BSS5_9TREE</name>
<dbReference type="Proteomes" id="UP000054272">
    <property type="component" value="Unassembled WGS sequence"/>
</dbReference>
<feature type="compositionally biased region" description="Acidic residues" evidence="1">
    <location>
        <begin position="370"/>
        <end position="380"/>
    </location>
</feature>
<feature type="compositionally biased region" description="Acidic residues" evidence="1">
    <location>
        <begin position="388"/>
        <end position="398"/>
    </location>
</feature>
<feature type="region of interest" description="Disordered" evidence="1">
    <location>
        <begin position="341"/>
        <end position="398"/>
    </location>
</feature>
<dbReference type="EMBL" id="KN848709">
    <property type="protein sequence ID" value="KIR78704.1"/>
    <property type="molecule type" value="Genomic_DNA"/>
</dbReference>
<proteinExistence type="predicted"/>
<evidence type="ECO:0000313" key="3">
    <source>
        <dbReference type="Proteomes" id="UP000054272"/>
    </source>
</evidence>
<reference evidence="2 3" key="1">
    <citation type="submission" date="2015-01" db="EMBL/GenBank/DDBJ databases">
        <title>The Genome Sequence of Cryptococcus gattii EJB2.</title>
        <authorList>
            <consortium name="The Broad Institute Genomics Platform"/>
            <person name="Cuomo C."/>
            <person name="Litvintseva A."/>
            <person name="Chen Y."/>
            <person name="Heitman J."/>
            <person name="Sun S."/>
            <person name="Springer D."/>
            <person name="Dromer F."/>
            <person name="Young S."/>
            <person name="Zeng Q."/>
            <person name="Gargeya S."/>
            <person name="Abouelleil A."/>
            <person name="Alvarado L."/>
            <person name="Chapman S.B."/>
            <person name="Gainer-Dewar J."/>
            <person name="Goldberg J."/>
            <person name="Griggs A."/>
            <person name="Gujja S."/>
            <person name="Hansen M."/>
            <person name="Howarth C."/>
            <person name="Imamovic A."/>
            <person name="Larimer J."/>
            <person name="Murphy C."/>
            <person name="Naylor J."/>
            <person name="Pearson M."/>
            <person name="Priest M."/>
            <person name="Roberts A."/>
            <person name="Saif S."/>
            <person name="Shea T."/>
            <person name="Sykes S."/>
            <person name="Wortman J."/>
            <person name="Nusbaum C."/>
            <person name="Birren B."/>
        </authorList>
    </citation>
    <scope>NUCLEOTIDE SEQUENCE [LARGE SCALE GENOMIC DNA]</scope>
    <source>
        <strain evidence="2 3">EJB2</strain>
    </source>
</reference>
<sequence>MHDLGQHRLAQSKEGQADEAKRRGKRTRLEEALKEDDAETAIKEAETCKYLAEKQDSLKQKIAAKARNENELKSFCRVQQALSVLGKNSQKESLGVSTSQQVLNKINTNKLRRAVIAYDKAVGSYVEEFGSDRPPQKTQSVEAVLERRPDDLFWSKSCIQALLDRDRCHEELRHLRAETARLTCEQDGKLRDVFELWAFGLLAWERGYEDGELDNFPSRDFCIRSLFLVSEAREAHRILELHWVRDGLVRAWKGQSGLELWRSRCDPALRRDWEEKWEGIDADIEGMLAALERRVLTCQMALESRGTMSGAVDCSVIRQEIEKLPDKAGSARELVGMIARGSGESSGETGASEAMDIDLQPNDQPREGDGDCTGDDDEEGLLVHDDAVSDDDLADAIA</sequence>
<keyword evidence="3" id="KW-1185">Reference proteome</keyword>
<accession>A0ABR5BSS5</accession>
<evidence type="ECO:0000313" key="2">
    <source>
        <dbReference type="EMBL" id="KIR78704.1"/>
    </source>
</evidence>
<feature type="compositionally biased region" description="Low complexity" evidence="1">
    <location>
        <begin position="341"/>
        <end position="354"/>
    </location>
</feature>